<dbReference type="InterPro" id="IPR029063">
    <property type="entry name" value="SAM-dependent_MTases_sf"/>
</dbReference>
<gene>
    <name evidence="1" type="ORF">JOD45_000725</name>
</gene>
<sequence>MIFHPVSNTYIQDIMPLWKECYRILKKGGHLLAGFTNPDVYLFDEDLKVVNKLPYDPLIDLNEEEREDVIKNEGLQFSHSFETQIGGQLKAGFKLIDLYEDKDSDTLSQYMSAFIATRAVK</sequence>
<dbReference type="EMBL" id="JAFBER010000003">
    <property type="protein sequence ID" value="MBM7644532.1"/>
    <property type="molecule type" value="Genomic_DNA"/>
</dbReference>
<organism evidence="1 2">
    <name type="scientific">Scopulibacillus daqui</name>
    <dbReference type="NCBI Taxonomy" id="1469162"/>
    <lineage>
        <taxon>Bacteria</taxon>
        <taxon>Bacillati</taxon>
        <taxon>Bacillota</taxon>
        <taxon>Bacilli</taxon>
        <taxon>Bacillales</taxon>
        <taxon>Sporolactobacillaceae</taxon>
        <taxon>Scopulibacillus</taxon>
    </lineage>
</organism>
<keyword evidence="1" id="KW-0808">Transferase</keyword>
<dbReference type="Gene3D" id="3.40.50.150">
    <property type="entry name" value="Vaccinia Virus protein VP39"/>
    <property type="match status" value="1"/>
</dbReference>
<protein>
    <submittedName>
        <fullName evidence="1">SAM-dependent methyltransferase</fullName>
    </submittedName>
</protein>
<evidence type="ECO:0000313" key="2">
    <source>
        <dbReference type="Proteomes" id="UP000808914"/>
    </source>
</evidence>
<name>A0ABS2PWX0_9BACL</name>
<dbReference type="GO" id="GO:0008168">
    <property type="term" value="F:methyltransferase activity"/>
    <property type="evidence" value="ECO:0007669"/>
    <property type="project" value="UniProtKB-KW"/>
</dbReference>
<comment type="caution">
    <text evidence="1">The sequence shown here is derived from an EMBL/GenBank/DDBJ whole genome shotgun (WGS) entry which is preliminary data.</text>
</comment>
<reference evidence="1 2" key="1">
    <citation type="submission" date="2021-01" db="EMBL/GenBank/DDBJ databases">
        <title>Genomic Encyclopedia of Type Strains, Phase IV (KMG-IV): sequencing the most valuable type-strain genomes for metagenomic binning, comparative biology and taxonomic classification.</title>
        <authorList>
            <person name="Goeker M."/>
        </authorList>
    </citation>
    <scope>NUCLEOTIDE SEQUENCE [LARGE SCALE GENOMIC DNA]</scope>
    <source>
        <strain evidence="1 2">DSM 28236</strain>
    </source>
</reference>
<proteinExistence type="predicted"/>
<keyword evidence="1" id="KW-0489">Methyltransferase</keyword>
<dbReference type="SUPFAM" id="SSF53335">
    <property type="entry name" value="S-adenosyl-L-methionine-dependent methyltransferases"/>
    <property type="match status" value="1"/>
</dbReference>
<accession>A0ABS2PWX0</accession>
<dbReference type="Proteomes" id="UP000808914">
    <property type="component" value="Unassembled WGS sequence"/>
</dbReference>
<dbReference type="GO" id="GO:0032259">
    <property type="term" value="P:methylation"/>
    <property type="evidence" value="ECO:0007669"/>
    <property type="project" value="UniProtKB-KW"/>
</dbReference>
<evidence type="ECO:0000313" key="1">
    <source>
        <dbReference type="EMBL" id="MBM7644532.1"/>
    </source>
</evidence>
<keyword evidence="2" id="KW-1185">Reference proteome</keyword>